<dbReference type="InterPro" id="IPR011006">
    <property type="entry name" value="CheY-like_superfamily"/>
</dbReference>
<evidence type="ECO:0000256" key="7">
    <source>
        <dbReference type="SAM" id="Coils"/>
    </source>
</evidence>
<dbReference type="PROSITE" id="PS50113">
    <property type="entry name" value="PAC"/>
    <property type="match status" value="3"/>
</dbReference>
<evidence type="ECO:0000256" key="3">
    <source>
        <dbReference type="ARBA" id="ARBA00022553"/>
    </source>
</evidence>
<evidence type="ECO:0000256" key="2">
    <source>
        <dbReference type="ARBA" id="ARBA00012438"/>
    </source>
</evidence>
<evidence type="ECO:0000313" key="13">
    <source>
        <dbReference type="Proteomes" id="UP001476950"/>
    </source>
</evidence>
<keyword evidence="12" id="KW-0067">ATP-binding</keyword>
<dbReference type="Gene3D" id="1.10.287.130">
    <property type="match status" value="2"/>
</dbReference>
<feature type="domain" description="Histidine kinase" evidence="8">
    <location>
        <begin position="353"/>
        <end position="571"/>
    </location>
</feature>
<keyword evidence="3 6" id="KW-0597">Phosphoprotein</keyword>
<keyword evidence="13" id="KW-1185">Reference proteome</keyword>
<dbReference type="Pfam" id="PF00072">
    <property type="entry name" value="Response_reg"/>
    <property type="match status" value="2"/>
</dbReference>
<dbReference type="InterPro" id="IPR035965">
    <property type="entry name" value="PAS-like_dom_sf"/>
</dbReference>
<dbReference type="CDD" id="cd00082">
    <property type="entry name" value="HisKA"/>
    <property type="match status" value="2"/>
</dbReference>
<dbReference type="SUPFAM" id="SSF55874">
    <property type="entry name" value="ATPase domain of HSP90 chaperone/DNA topoisomerase II/histidine kinase"/>
    <property type="match status" value="2"/>
</dbReference>
<dbReference type="CDD" id="cd17574">
    <property type="entry name" value="REC_OmpR"/>
    <property type="match status" value="1"/>
</dbReference>
<evidence type="ECO:0000256" key="6">
    <source>
        <dbReference type="PROSITE-ProRule" id="PRU00169"/>
    </source>
</evidence>
<feature type="domain" description="PAC" evidence="11">
    <location>
        <begin position="963"/>
        <end position="1015"/>
    </location>
</feature>
<dbReference type="InterPro" id="IPR000700">
    <property type="entry name" value="PAS-assoc_C"/>
</dbReference>
<feature type="domain" description="PAS" evidence="10">
    <location>
        <begin position="770"/>
        <end position="814"/>
    </location>
</feature>
<evidence type="ECO:0000259" key="8">
    <source>
        <dbReference type="PROSITE" id="PS50109"/>
    </source>
</evidence>
<dbReference type="SUPFAM" id="SSF55781">
    <property type="entry name" value="GAF domain-like"/>
    <property type="match status" value="1"/>
</dbReference>
<dbReference type="InterPro" id="IPR036890">
    <property type="entry name" value="HATPase_C_sf"/>
</dbReference>
<reference evidence="12 13" key="1">
    <citation type="submission" date="2022-04" db="EMBL/GenBank/DDBJ databases">
        <title>Positive selection, recombination, and allopatry shape intraspecific diversity of widespread and dominant cyanobacteria.</title>
        <authorList>
            <person name="Wei J."/>
            <person name="Shu W."/>
            <person name="Hu C."/>
        </authorList>
    </citation>
    <scope>NUCLEOTIDE SEQUENCE [LARGE SCALE GENOMIC DNA]</scope>
    <source>
        <strain evidence="12 13">AS-A4</strain>
    </source>
</reference>
<keyword evidence="12" id="KW-0547">Nucleotide-binding</keyword>
<dbReference type="SMART" id="SM00387">
    <property type="entry name" value="HATPase_c"/>
    <property type="match status" value="2"/>
</dbReference>
<keyword evidence="7" id="KW-0175">Coiled coil</keyword>
<dbReference type="EMBL" id="JAMPLM010000002">
    <property type="protein sequence ID" value="MEP1057556.1"/>
    <property type="molecule type" value="Genomic_DNA"/>
</dbReference>
<dbReference type="SMART" id="SM00091">
    <property type="entry name" value="PAS"/>
    <property type="match status" value="5"/>
</dbReference>
<dbReference type="Pfam" id="PF02518">
    <property type="entry name" value="HATPase_c"/>
    <property type="match status" value="2"/>
</dbReference>
<dbReference type="SUPFAM" id="SSF47384">
    <property type="entry name" value="Homodimeric domain of signal transducing histidine kinase"/>
    <property type="match status" value="2"/>
</dbReference>
<dbReference type="Gene3D" id="3.40.50.2300">
    <property type="match status" value="2"/>
</dbReference>
<dbReference type="InterPro" id="IPR013655">
    <property type="entry name" value="PAS_fold_3"/>
</dbReference>
<evidence type="ECO:0000259" key="11">
    <source>
        <dbReference type="PROSITE" id="PS50113"/>
    </source>
</evidence>
<feature type="domain" description="PAC" evidence="11">
    <location>
        <begin position="1089"/>
        <end position="1141"/>
    </location>
</feature>
<sequence length="1687" mass="188613">MTQQQAAEQLFAGSSEMAMLMRSHDWSQTPLGAVEQWSQSLKTSVRIMLTSRQPMFVWWGDELINLYNDAYKAIVGGKHPQALGQPASVVWQEIWDQVSPRAASAMLKNEGTYDEALLLIMERNSYPEETYYTFSYSPVPDDQGGTGGILCANTDDTQRIIGERQLALLQELAAKTADARTFHQACTLSASCLGTNPYDLPFAMLYLLEPDQQRLVLAGTSGIDRTHPAVPEVIDLTADAVWSFADVIKTHQSCLLSDLAATFGSLPTGAWSQPPHQAVVVPLASSGQTGQAGVLVAGLNPFRLFDSSYRGFVDLVTAQIAASIANAQAYEEERKRAEALAELDRAKTAFFNNVSHEFRTPLTLMLSPLEELSQTLDERLQPDEREQLQLVQRNGLRLQKLVNTLLDFSRTEADRVQAIYEPIDLASFTTELTSLFRSLIERASMTLQVDCVTLPEPVYVDREMWEKIVLNLLSNAFKFTFTGGINVRLQQVGDAVELSIEDTGVGIPAAELPQLFKRFHRVSDTRSRTYEGTGIGLALVQDLVKLHGGTIRVTSQVDRGTRFTINLPLGSAHLPHDRLGVRTYTPTALRADSYIEEASRWLPAVGNGEWGLGNGEELSTPTPYSSLPTSVRILLVDDNADMRGYVQRLLSVYWEVETANDGLAALEAIAQQPPSLILSDVMMPRLDGFGLLRALRADERTKEIPLILLSARAGEESRIEGLAAGADDYLTKPFSARELLARVESCLKLAQLRRAATQQEQVLRLEAELAKQHAETILSSINDAFYVLDRDWRFTYVNNRLCEMVSMERDQVLGYCFWDLFPDTVNTDIYVQFQQAFHEQTPSHAEYFYAAWNRWYDHRVYPSSDGLTVLGTDITARKQAEADLRKSAQQLRAIYDGTDAYVVLLSPDGTLLEANRASLEFGISQHDDVIGLPFWQTEWFRYTPKAPERVRQAVIQAAGGEFIRYEAPIINPSGELSTFDLSFYPIASEEGDVILILTEGRNITDRKQAEAELRESEARFRQMADSAPVLIWMSGTDTLCYYFNQPWLNFTGRTIEQERGNGWTDGVHPDDFQHCLAVYVTSFEARQPFQIEYRLRRFDGVYRCIVNSAAPRFTAEGDFLGYIGSCIDIEDRKQVETALYQSEERFRLSTYAVDGVVYDWDLETHQVYRSEGLYRLIGIHPEDVPAAREWWAERIHPEDLAHIHAVITPVFESDSDRYEFEYRVRHRDGHWLNVWDRGYLIRNQQGQIKRVVGSTTDITSRKQAEQEREHLLNRERLAREEAEAANRIKDEFLAVLSHELRSPLNPILGWSKMLRAGNLDTTQTERALETIERNAKLQTQLIEDLLDVSRILQGKLNLNMVPVDLVSSIEAALETVRLAAEAKSIQVQTMLDPSAAHVLGDAARLQQVIWNLLSNAVKFTPEEGQIEVRLSLVTVPQANNSGRQTTYAQVQVADTGKGIAPDFLPYVFEYFRQEDGRTTRKFGGLGLGLAIVRHLVELHGGTVQVASPGEGQGATFTVRLPLLKESGTRQQAQGDALPTLAASAQPLQAVNVLLVDDDDDSRHLIAFTLKQSGASVTPVTSAAEALDVLKQTRFDLLISDIGMPEMDGYTLMQQIRAMPPEQGGNMLAIALTAYAGEYNQRRAIAVGFQKHISKPVEPDALISIVGATCASNLNGTATNYKRSNLLL</sequence>
<dbReference type="InterPro" id="IPR001789">
    <property type="entry name" value="Sig_transdc_resp-reg_receiver"/>
</dbReference>
<dbReference type="PANTHER" id="PTHR43547:SF2">
    <property type="entry name" value="HYBRID SIGNAL TRANSDUCTION HISTIDINE KINASE C"/>
    <property type="match status" value="1"/>
</dbReference>
<protein>
    <recommendedName>
        <fullName evidence="2">histidine kinase</fullName>
        <ecNumber evidence="2">2.7.13.3</ecNumber>
    </recommendedName>
</protein>
<dbReference type="InterPro" id="IPR004358">
    <property type="entry name" value="Sig_transdc_His_kin-like_C"/>
</dbReference>
<comment type="caution">
    <text evidence="12">The sequence shown here is derived from an EMBL/GenBank/DDBJ whole genome shotgun (WGS) entry which is preliminary data.</text>
</comment>
<dbReference type="CDD" id="cd16922">
    <property type="entry name" value="HATPase_EvgS-ArcB-TorS-like"/>
    <property type="match status" value="2"/>
</dbReference>
<feature type="modified residue" description="4-aspartylphosphate" evidence="6">
    <location>
        <position position="680"/>
    </location>
</feature>
<dbReference type="InterPro" id="IPR036097">
    <property type="entry name" value="HisK_dim/P_sf"/>
</dbReference>
<dbReference type="NCBIfam" id="TIGR00229">
    <property type="entry name" value="sensory_box"/>
    <property type="match status" value="4"/>
</dbReference>
<feature type="domain" description="Response regulatory" evidence="9">
    <location>
        <begin position="632"/>
        <end position="747"/>
    </location>
</feature>
<accession>A0ABV0KEQ8</accession>
<dbReference type="CDD" id="cd17580">
    <property type="entry name" value="REC_2_DhkD-like"/>
    <property type="match status" value="1"/>
</dbReference>
<proteinExistence type="predicted"/>
<feature type="domain" description="PAC" evidence="11">
    <location>
        <begin position="1218"/>
        <end position="1270"/>
    </location>
</feature>
<dbReference type="Pfam" id="PF08448">
    <property type="entry name" value="PAS_4"/>
    <property type="match status" value="2"/>
</dbReference>
<dbReference type="InterPro" id="IPR001610">
    <property type="entry name" value="PAC"/>
</dbReference>
<evidence type="ECO:0000256" key="1">
    <source>
        <dbReference type="ARBA" id="ARBA00000085"/>
    </source>
</evidence>
<dbReference type="PRINTS" id="PR00344">
    <property type="entry name" value="BCTRLSENSOR"/>
</dbReference>
<feature type="modified residue" description="4-aspartylphosphate" evidence="6">
    <location>
        <position position="1600"/>
    </location>
</feature>
<dbReference type="InterPro" id="IPR005467">
    <property type="entry name" value="His_kinase_dom"/>
</dbReference>
<evidence type="ECO:0000256" key="5">
    <source>
        <dbReference type="ARBA" id="ARBA00023012"/>
    </source>
</evidence>
<dbReference type="Gene3D" id="3.30.450.20">
    <property type="entry name" value="PAS domain"/>
    <property type="match status" value="5"/>
</dbReference>
<dbReference type="PROSITE" id="PS50110">
    <property type="entry name" value="RESPONSE_REGULATORY"/>
    <property type="match status" value="2"/>
</dbReference>
<dbReference type="Pfam" id="PF08447">
    <property type="entry name" value="PAS_3"/>
    <property type="match status" value="2"/>
</dbReference>
<feature type="domain" description="Histidine kinase" evidence="8">
    <location>
        <begin position="1295"/>
        <end position="1524"/>
    </location>
</feature>
<evidence type="ECO:0000256" key="4">
    <source>
        <dbReference type="ARBA" id="ARBA00022777"/>
    </source>
</evidence>
<evidence type="ECO:0000313" key="12">
    <source>
        <dbReference type="EMBL" id="MEP1057556.1"/>
    </source>
</evidence>
<dbReference type="SUPFAM" id="SSF52172">
    <property type="entry name" value="CheY-like"/>
    <property type="match status" value="2"/>
</dbReference>
<feature type="domain" description="PAS" evidence="10">
    <location>
        <begin position="1142"/>
        <end position="1214"/>
    </location>
</feature>
<dbReference type="SMART" id="SM00388">
    <property type="entry name" value="HisKA"/>
    <property type="match status" value="2"/>
</dbReference>
<dbReference type="Proteomes" id="UP001476950">
    <property type="component" value="Unassembled WGS sequence"/>
</dbReference>
<name>A0ABV0KEQ8_9CYAN</name>
<feature type="domain" description="Response regulatory" evidence="9">
    <location>
        <begin position="1551"/>
        <end position="1669"/>
    </location>
</feature>
<dbReference type="InterPro" id="IPR003594">
    <property type="entry name" value="HATPase_dom"/>
</dbReference>
<dbReference type="PROSITE" id="PS50112">
    <property type="entry name" value="PAS"/>
    <property type="match status" value="2"/>
</dbReference>
<comment type="catalytic activity">
    <reaction evidence="1">
        <text>ATP + protein L-histidine = ADP + protein N-phospho-L-histidine.</text>
        <dbReference type="EC" id="2.7.13.3"/>
    </reaction>
</comment>
<dbReference type="InterPro" id="IPR029016">
    <property type="entry name" value="GAF-like_dom_sf"/>
</dbReference>
<dbReference type="InterPro" id="IPR000014">
    <property type="entry name" value="PAS"/>
</dbReference>
<dbReference type="SMART" id="SM00448">
    <property type="entry name" value="REC"/>
    <property type="match status" value="2"/>
</dbReference>
<dbReference type="Gene3D" id="3.30.450.40">
    <property type="match status" value="1"/>
</dbReference>
<dbReference type="Gene3D" id="3.30.565.10">
    <property type="entry name" value="Histidine kinase-like ATPase, C-terminal domain"/>
    <property type="match status" value="2"/>
</dbReference>
<evidence type="ECO:0000259" key="10">
    <source>
        <dbReference type="PROSITE" id="PS50112"/>
    </source>
</evidence>
<dbReference type="Pfam" id="PF00512">
    <property type="entry name" value="HisKA"/>
    <property type="match status" value="2"/>
</dbReference>
<dbReference type="SMART" id="SM00086">
    <property type="entry name" value="PAC"/>
    <property type="match status" value="3"/>
</dbReference>
<gene>
    <name evidence="12" type="ORF">NDI38_03840</name>
</gene>
<keyword evidence="4" id="KW-0418">Kinase</keyword>
<dbReference type="PROSITE" id="PS50109">
    <property type="entry name" value="HIS_KIN"/>
    <property type="match status" value="2"/>
</dbReference>
<evidence type="ECO:0000259" key="9">
    <source>
        <dbReference type="PROSITE" id="PS50110"/>
    </source>
</evidence>
<dbReference type="PANTHER" id="PTHR43547">
    <property type="entry name" value="TWO-COMPONENT HISTIDINE KINASE"/>
    <property type="match status" value="1"/>
</dbReference>
<organism evidence="12 13">
    <name type="scientific">Stenomitos frigidus AS-A4</name>
    <dbReference type="NCBI Taxonomy" id="2933935"/>
    <lineage>
        <taxon>Bacteria</taxon>
        <taxon>Bacillati</taxon>
        <taxon>Cyanobacteriota</taxon>
        <taxon>Cyanophyceae</taxon>
        <taxon>Leptolyngbyales</taxon>
        <taxon>Leptolyngbyaceae</taxon>
        <taxon>Stenomitos</taxon>
    </lineage>
</organism>
<keyword evidence="4" id="KW-0808">Transferase</keyword>
<dbReference type="InterPro" id="IPR003661">
    <property type="entry name" value="HisK_dim/P_dom"/>
</dbReference>
<dbReference type="RefSeq" id="WP_190450501.1">
    <property type="nucleotide sequence ID" value="NZ_JAMPLM010000002.1"/>
</dbReference>
<keyword evidence="5" id="KW-0902">Two-component regulatory system</keyword>
<dbReference type="InterPro" id="IPR013656">
    <property type="entry name" value="PAS_4"/>
</dbReference>
<dbReference type="CDD" id="cd00130">
    <property type="entry name" value="PAS"/>
    <property type="match status" value="4"/>
</dbReference>
<dbReference type="GO" id="GO:0005524">
    <property type="term" value="F:ATP binding"/>
    <property type="evidence" value="ECO:0007669"/>
    <property type="project" value="UniProtKB-KW"/>
</dbReference>
<feature type="coiled-coil region" evidence="7">
    <location>
        <begin position="320"/>
        <end position="347"/>
    </location>
</feature>
<dbReference type="EC" id="2.7.13.3" evidence="2"/>
<dbReference type="SUPFAM" id="SSF55785">
    <property type="entry name" value="PYP-like sensor domain (PAS domain)"/>
    <property type="match status" value="5"/>
</dbReference>